<evidence type="ECO:0000313" key="2">
    <source>
        <dbReference type="EMBL" id="CAD7224276.1"/>
    </source>
</evidence>
<protein>
    <submittedName>
        <fullName evidence="2">Uncharacterized protein</fullName>
    </submittedName>
</protein>
<dbReference type="AlphaFoldDB" id="A0A7R8ZJY3"/>
<gene>
    <name evidence="2" type="ORF">CTOB1V02_LOCUS2244</name>
</gene>
<reference evidence="2" key="1">
    <citation type="submission" date="2020-11" db="EMBL/GenBank/DDBJ databases">
        <authorList>
            <person name="Tran Van P."/>
        </authorList>
    </citation>
    <scope>NUCLEOTIDE SEQUENCE</scope>
</reference>
<feature type="compositionally biased region" description="Polar residues" evidence="1">
    <location>
        <begin position="169"/>
        <end position="184"/>
    </location>
</feature>
<dbReference type="OrthoDB" id="8191503at2759"/>
<evidence type="ECO:0000256" key="1">
    <source>
        <dbReference type="SAM" id="MobiDB-lite"/>
    </source>
</evidence>
<accession>A0A7R8ZJY3</accession>
<dbReference type="EMBL" id="OB660341">
    <property type="protein sequence ID" value="CAD7224276.1"/>
    <property type="molecule type" value="Genomic_DNA"/>
</dbReference>
<sequence length="267" mass="29089">MRRVIVFLRVPIEGKPYQVKLRRRDAVSVLKEDFPRILEQFFEWISSVQTQVLLSSPQEVLFSMIFTTLSLFPVALALSSAFPAEQERKPIKRSSGTPVYIPRSQQQQQYHQPPPQALQPQLQGAGTEDFPSTYGANAALEHADGGGFQPIHAPSLSGIAPSVSGASGGQLSLPASSEGFSGGFQQQEHIPHIEHSSPHIQHIEHSAPHHSGAHVEVPQHGSAGGNFQGFKDYAPAHGDEVAYGAETGERGAFSWYVDIPVGKESYH</sequence>
<organism evidence="2">
    <name type="scientific">Cyprideis torosa</name>
    <dbReference type="NCBI Taxonomy" id="163714"/>
    <lineage>
        <taxon>Eukaryota</taxon>
        <taxon>Metazoa</taxon>
        <taxon>Ecdysozoa</taxon>
        <taxon>Arthropoda</taxon>
        <taxon>Crustacea</taxon>
        <taxon>Oligostraca</taxon>
        <taxon>Ostracoda</taxon>
        <taxon>Podocopa</taxon>
        <taxon>Podocopida</taxon>
        <taxon>Cytherocopina</taxon>
        <taxon>Cytheroidea</taxon>
        <taxon>Cytherideidae</taxon>
        <taxon>Cyprideis</taxon>
    </lineage>
</organism>
<feature type="region of interest" description="Disordered" evidence="1">
    <location>
        <begin position="164"/>
        <end position="184"/>
    </location>
</feature>
<feature type="region of interest" description="Disordered" evidence="1">
    <location>
        <begin position="87"/>
        <end position="133"/>
    </location>
</feature>
<name>A0A7R8ZJY3_9CRUS</name>
<feature type="region of interest" description="Disordered" evidence="1">
    <location>
        <begin position="207"/>
        <end position="231"/>
    </location>
</feature>
<proteinExistence type="predicted"/>